<sequence>MLYRLLILFSLTFCLTGCPDFDKENKKIREEFKTNHFNLKLDKTLKYEGISFKLPSSFTRHFSHLHTVKNSSLTRNCGALNIYFSVERFDKKDLKRAFVSEYGIENDLLNTFQDAYVWRRYESLNEAGISIKKELPKSLKQKGVIQTVAGDGDYGTQTYYATSTIKVADNYYVFQWISSKPIMNYTYDDFERILKSIRKAK</sequence>
<dbReference type="Proteomes" id="UP000007463">
    <property type="component" value="Chromosome"/>
</dbReference>
<evidence type="ECO:0000313" key="2">
    <source>
        <dbReference type="Proteomes" id="UP000007463"/>
    </source>
</evidence>
<gene>
    <name evidence="1" type="ordered locus">Fluta_2504</name>
</gene>
<dbReference type="RefSeq" id="WP_013687259.1">
    <property type="nucleotide sequence ID" value="NC_015321.1"/>
</dbReference>
<reference evidence="1 2" key="1">
    <citation type="journal article" date="2011" name="Stand. Genomic Sci.">
        <title>Complete genome sequence of the gliding freshwater bacterium Fluviicola taffensis type strain (RW262).</title>
        <authorList>
            <person name="Woyke T."/>
            <person name="Chertkov O."/>
            <person name="Lapidus A."/>
            <person name="Nolan M."/>
            <person name="Lucas S."/>
            <person name="Del Rio T.G."/>
            <person name="Tice H."/>
            <person name="Cheng J.F."/>
            <person name="Tapia R."/>
            <person name="Han C."/>
            <person name="Goodwin L."/>
            <person name="Pitluck S."/>
            <person name="Liolios K."/>
            <person name="Pagani I."/>
            <person name="Ivanova N."/>
            <person name="Huntemann M."/>
            <person name="Mavromatis K."/>
            <person name="Mikhailova N."/>
            <person name="Pati A."/>
            <person name="Chen A."/>
            <person name="Palaniappan K."/>
            <person name="Land M."/>
            <person name="Hauser L."/>
            <person name="Brambilla E.M."/>
            <person name="Rohde M."/>
            <person name="Mwirichia R."/>
            <person name="Sikorski J."/>
            <person name="Tindall B.J."/>
            <person name="Goker M."/>
            <person name="Bristow J."/>
            <person name="Eisen J.A."/>
            <person name="Markowitz V."/>
            <person name="Hugenholtz P."/>
            <person name="Klenk H.P."/>
            <person name="Kyrpides N.C."/>
        </authorList>
    </citation>
    <scope>NUCLEOTIDE SEQUENCE [LARGE SCALE GENOMIC DNA]</scope>
    <source>
        <strain evidence="2">DSM 16823 / RW262 / RW262</strain>
    </source>
</reference>
<dbReference type="HOGENOM" id="CLU_1358766_0_0_10"/>
<dbReference type="KEGG" id="fte:Fluta_2504"/>
<dbReference type="AlphaFoldDB" id="F2IDU7"/>
<keyword evidence="2" id="KW-1185">Reference proteome</keyword>
<organism evidence="1 2">
    <name type="scientific">Fluviicola taffensis (strain DSM 16823 / NCIMB 13979 / RW262)</name>
    <dbReference type="NCBI Taxonomy" id="755732"/>
    <lineage>
        <taxon>Bacteria</taxon>
        <taxon>Pseudomonadati</taxon>
        <taxon>Bacteroidota</taxon>
        <taxon>Flavobacteriia</taxon>
        <taxon>Flavobacteriales</taxon>
        <taxon>Crocinitomicaceae</taxon>
        <taxon>Fluviicola</taxon>
    </lineage>
</organism>
<protein>
    <recommendedName>
        <fullName evidence="3">Lipoprotein</fullName>
    </recommendedName>
</protein>
<evidence type="ECO:0008006" key="3">
    <source>
        <dbReference type="Google" id="ProtNLM"/>
    </source>
</evidence>
<dbReference type="EMBL" id="CP002542">
    <property type="protein sequence ID" value="AEA44489.1"/>
    <property type="molecule type" value="Genomic_DNA"/>
</dbReference>
<dbReference type="OrthoDB" id="9553394at2"/>
<dbReference type="STRING" id="755732.Fluta_2504"/>
<accession>F2IDU7</accession>
<proteinExistence type="predicted"/>
<reference evidence="2" key="2">
    <citation type="submission" date="2011-02" db="EMBL/GenBank/DDBJ databases">
        <title>The complete genome of Fluviicola taffensis DSM 16823.</title>
        <authorList>
            <consortium name="US DOE Joint Genome Institute (JGI-PGF)"/>
            <person name="Lucas S."/>
            <person name="Copeland A."/>
            <person name="Lapidus A."/>
            <person name="Bruce D."/>
            <person name="Goodwin L."/>
            <person name="Pitluck S."/>
            <person name="Kyrpides N."/>
            <person name="Mavromatis K."/>
            <person name="Ivanova N."/>
            <person name="Mikhailova N."/>
            <person name="Pagani I."/>
            <person name="Chertkov O."/>
            <person name="Detter J.C."/>
            <person name="Han C."/>
            <person name="Tapia R."/>
            <person name="Land M."/>
            <person name="Hauser L."/>
            <person name="Markowitz V."/>
            <person name="Cheng J.-F."/>
            <person name="Hugenholtz P."/>
            <person name="Woyke T."/>
            <person name="Wu D."/>
            <person name="Tindall B."/>
            <person name="Pomrenke H.G."/>
            <person name="Brambilla E."/>
            <person name="Klenk H.-P."/>
            <person name="Eisen J.A."/>
        </authorList>
    </citation>
    <scope>NUCLEOTIDE SEQUENCE [LARGE SCALE GENOMIC DNA]</scope>
    <source>
        <strain evidence="2">DSM 16823 / RW262 / RW262</strain>
    </source>
</reference>
<name>F2IDU7_FLUTR</name>
<evidence type="ECO:0000313" key="1">
    <source>
        <dbReference type="EMBL" id="AEA44489.1"/>
    </source>
</evidence>